<dbReference type="PATRIC" id="fig|1397666.3.peg.1216"/>
<dbReference type="SUPFAM" id="SSF56112">
    <property type="entry name" value="Protein kinase-like (PK-like)"/>
    <property type="match status" value="1"/>
</dbReference>
<dbReference type="UniPathway" id="UPA00050">
    <property type="reaction ID" value="UER00064"/>
</dbReference>
<dbReference type="RefSeq" id="WP_021777308.1">
    <property type="nucleotide sequence ID" value="NZ_AWXE01000004.1"/>
</dbReference>
<dbReference type="PANTHER" id="PTHR21064:SF6">
    <property type="entry name" value="AMINOGLYCOSIDE PHOSPHOTRANSFERASE DOMAIN-CONTAINING PROTEIN"/>
    <property type="match status" value="1"/>
</dbReference>
<keyword evidence="3 8" id="KW-0791">Threonine biosynthesis</keyword>
<evidence type="ECO:0000256" key="4">
    <source>
        <dbReference type="ARBA" id="ARBA00022741"/>
    </source>
</evidence>
<keyword evidence="6 8" id="KW-0067">ATP-binding</keyword>
<dbReference type="Proteomes" id="UP000016762">
    <property type="component" value="Unassembled WGS sequence"/>
</dbReference>
<keyword evidence="2 8" id="KW-0808">Transferase</keyword>
<reference evidence="11 12" key="1">
    <citation type="journal article" date="2014" name="FEMS Microbiol. Ecol.">
        <title>Genomic differentiation among two strains of the PS1 clade isolated from geographically separated marine habitats.</title>
        <authorList>
            <person name="Jimenez-Infante F."/>
            <person name="Ngugi D.K."/>
            <person name="Alam I."/>
            <person name="Rashid M."/>
            <person name="Baalawi W."/>
            <person name="Kamau A.A."/>
            <person name="Bajic V.B."/>
            <person name="Stingl U."/>
        </authorList>
    </citation>
    <scope>NUCLEOTIDE SEQUENCE [LARGE SCALE GENOMIC DNA]</scope>
    <source>
        <strain evidence="11 12">RS24</strain>
    </source>
</reference>
<evidence type="ECO:0000256" key="7">
    <source>
        <dbReference type="ARBA" id="ARBA00038240"/>
    </source>
</evidence>
<keyword evidence="1 8" id="KW-0028">Amino-acid biosynthesis</keyword>
<evidence type="ECO:0000256" key="2">
    <source>
        <dbReference type="ARBA" id="ARBA00022679"/>
    </source>
</evidence>
<keyword evidence="12" id="KW-1185">Reference proteome</keyword>
<sequence length="328" mass="36564">MAVYTDLTDEQLADLLSDYDIGNVLSLKGIAEGVENSNFLLTTEREGRPEKFILTLYEKRVNPTDLPFFINLMMHLAESGLPCPVPVKRKDGSTLSNIAGRPAAIISFLEGLSLRRPEAVHCHALGASMAEMHLAAQQFGMTRANNLSIDAWPELYETSRHNADTLHAGLTELIDGELVRLKEHWPNADAALPRGIIHADLFADNVFFIGDKLSGIIDFYFACSDMMAYDLAIVLNAWCFETDTSFNITKARALMDGYNSVRKLTPEEIEALPILAAGAAMRFLLTRLHDWFAPQEGALVKPKNPLDYLHRLRFHKKTKSAAEYGVEL</sequence>
<dbReference type="GO" id="GO:0004413">
    <property type="term" value="F:homoserine kinase activity"/>
    <property type="evidence" value="ECO:0007669"/>
    <property type="project" value="UniProtKB-UniRule"/>
</dbReference>
<keyword evidence="4 8" id="KW-0547">Nucleotide-binding</keyword>
<feature type="domain" description="Aminoglycoside phosphotransferase" evidence="10">
    <location>
        <begin position="27"/>
        <end position="262"/>
    </location>
</feature>
<dbReference type="Gene3D" id="3.30.200.20">
    <property type="entry name" value="Phosphorylase Kinase, domain 1"/>
    <property type="match status" value="1"/>
</dbReference>
<protein>
    <recommendedName>
        <fullName evidence="8 9">Homoserine kinase</fullName>
        <shortName evidence="8">HK</shortName>
        <shortName evidence="8">HSK</shortName>
        <ecNumber evidence="8 9">2.7.1.39</ecNumber>
    </recommendedName>
</protein>
<comment type="pathway">
    <text evidence="8">Amino-acid biosynthesis; L-threonine biosynthesis; L-threonine from L-aspartate: step 4/5.</text>
</comment>
<gene>
    <name evidence="11" type="primary">proA</name>
    <name evidence="8" type="synonym">thrB</name>
    <name evidence="11" type="ORF">RS24_01328</name>
</gene>
<keyword evidence="11" id="KW-0560">Oxidoreductase</keyword>
<dbReference type="InterPro" id="IPR002575">
    <property type="entry name" value="Aminoglycoside_PTrfase"/>
</dbReference>
<dbReference type="PANTHER" id="PTHR21064">
    <property type="entry name" value="AMINOGLYCOSIDE PHOSPHOTRANSFERASE DOMAIN-CONTAINING PROTEIN-RELATED"/>
    <property type="match status" value="1"/>
</dbReference>
<evidence type="ECO:0000313" key="11">
    <source>
        <dbReference type="EMBL" id="ERL46330.1"/>
    </source>
</evidence>
<dbReference type="EC" id="2.7.1.39" evidence="8 9"/>
<dbReference type="OrthoDB" id="9777460at2"/>
<dbReference type="InterPro" id="IPR050249">
    <property type="entry name" value="Pseudomonas-type_ThrB"/>
</dbReference>
<comment type="catalytic activity">
    <reaction evidence="8">
        <text>L-homoserine + ATP = O-phospho-L-homoserine + ADP + H(+)</text>
        <dbReference type="Rhea" id="RHEA:13985"/>
        <dbReference type="ChEBI" id="CHEBI:15378"/>
        <dbReference type="ChEBI" id="CHEBI:30616"/>
        <dbReference type="ChEBI" id="CHEBI:57476"/>
        <dbReference type="ChEBI" id="CHEBI:57590"/>
        <dbReference type="ChEBI" id="CHEBI:456216"/>
        <dbReference type="EC" id="2.7.1.39"/>
    </reaction>
</comment>
<organism evidence="11 12">
    <name type="scientific">Candidatus Micropelagius thuwalensis</name>
    <dbReference type="NCBI Taxonomy" id="1397666"/>
    <lineage>
        <taxon>Bacteria</taxon>
        <taxon>Pseudomonadati</taxon>
        <taxon>Pseudomonadota</taxon>
        <taxon>Alphaproteobacteria</taxon>
        <taxon>PS1 clade</taxon>
        <taxon>Candidatus Micropelagius</taxon>
    </lineage>
</organism>
<evidence type="ECO:0000259" key="10">
    <source>
        <dbReference type="Pfam" id="PF01636"/>
    </source>
</evidence>
<dbReference type="STRING" id="1397666.RS24_01328"/>
<evidence type="ECO:0000256" key="5">
    <source>
        <dbReference type="ARBA" id="ARBA00022777"/>
    </source>
</evidence>
<dbReference type="Gene3D" id="3.90.1200.10">
    <property type="match status" value="1"/>
</dbReference>
<evidence type="ECO:0000256" key="6">
    <source>
        <dbReference type="ARBA" id="ARBA00022840"/>
    </source>
</evidence>
<proteinExistence type="inferred from homology"/>
<dbReference type="InterPro" id="IPR011009">
    <property type="entry name" value="Kinase-like_dom_sf"/>
</dbReference>
<dbReference type="InterPro" id="IPR005280">
    <property type="entry name" value="Homoserine_kinase_II"/>
</dbReference>
<comment type="similarity">
    <text evidence="7 8">Belongs to the pseudomonas-type ThrB family.</text>
</comment>
<evidence type="ECO:0000256" key="3">
    <source>
        <dbReference type="ARBA" id="ARBA00022697"/>
    </source>
</evidence>
<dbReference type="CDD" id="cd05153">
    <property type="entry name" value="HomoserineK_II"/>
    <property type="match status" value="1"/>
</dbReference>
<dbReference type="NCBIfam" id="NF003558">
    <property type="entry name" value="PRK05231.1"/>
    <property type="match status" value="1"/>
</dbReference>
<dbReference type="Pfam" id="PF01636">
    <property type="entry name" value="APH"/>
    <property type="match status" value="1"/>
</dbReference>
<comment type="caution">
    <text evidence="11">The sequence shown here is derived from an EMBL/GenBank/DDBJ whole genome shotgun (WGS) entry which is preliminary data.</text>
</comment>
<dbReference type="HAMAP" id="MF_00301">
    <property type="entry name" value="Homoser_kinase_2"/>
    <property type="match status" value="1"/>
</dbReference>
<dbReference type="GO" id="GO:0009088">
    <property type="term" value="P:threonine biosynthetic process"/>
    <property type="evidence" value="ECO:0007669"/>
    <property type="project" value="UniProtKB-UniRule"/>
</dbReference>
<accession>U2WRZ9</accession>
<dbReference type="GO" id="GO:0016491">
    <property type="term" value="F:oxidoreductase activity"/>
    <property type="evidence" value="ECO:0007669"/>
    <property type="project" value="UniProtKB-KW"/>
</dbReference>
<dbReference type="NCBIfam" id="TIGR00938">
    <property type="entry name" value="thrB_alt"/>
    <property type="match status" value="1"/>
</dbReference>
<evidence type="ECO:0000313" key="12">
    <source>
        <dbReference type="Proteomes" id="UP000016762"/>
    </source>
</evidence>
<evidence type="ECO:0000256" key="9">
    <source>
        <dbReference type="NCBIfam" id="TIGR00938"/>
    </source>
</evidence>
<dbReference type="EMBL" id="AWXE01000004">
    <property type="protein sequence ID" value="ERL46330.1"/>
    <property type="molecule type" value="Genomic_DNA"/>
</dbReference>
<evidence type="ECO:0000256" key="8">
    <source>
        <dbReference type="HAMAP-Rule" id="MF_00301"/>
    </source>
</evidence>
<dbReference type="GO" id="GO:0005524">
    <property type="term" value="F:ATP binding"/>
    <property type="evidence" value="ECO:0007669"/>
    <property type="project" value="UniProtKB-KW"/>
</dbReference>
<evidence type="ECO:0000256" key="1">
    <source>
        <dbReference type="ARBA" id="ARBA00022605"/>
    </source>
</evidence>
<keyword evidence="5 8" id="KW-0418">Kinase</keyword>
<name>U2WRZ9_9PROT</name>
<dbReference type="eggNOG" id="COG2334">
    <property type="taxonomic scope" value="Bacteria"/>
</dbReference>
<dbReference type="AlphaFoldDB" id="U2WRZ9"/>